<feature type="compositionally biased region" description="Low complexity" evidence="1">
    <location>
        <begin position="25"/>
        <end position="46"/>
    </location>
</feature>
<gene>
    <name evidence="2" type="primary">Cnig_chr_I.g2682</name>
    <name evidence="2" type="ORF">B9Z55_002682</name>
</gene>
<dbReference type="OrthoDB" id="2250022at2759"/>
<evidence type="ECO:0000313" key="2">
    <source>
        <dbReference type="EMBL" id="PIC52679.1"/>
    </source>
</evidence>
<sequence>MSSGNSSRRHRGPKPSRCPRAATPSSKGTRTSSGSSISSVSSSSRVQYSNTNRSSSAECSVTSEPISVRSTKSVGSAISLANSVFNVVAPDLDINPGDRKEIYNLEDKGKLVIINRVNGEVVYMLRCVDGRRVYIEKAAEGASLILTNQKGKVIKSLAGHYAT</sequence>
<reference evidence="3" key="1">
    <citation type="submission" date="2017-10" db="EMBL/GenBank/DDBJ databases">
        <title>Rapid genome shrinkage in a self-fertile nematode reveals novel sperm competition proteins.</title>
        <authorList>
            <person name="Yin D."/>
            <person name="Schwarz E.M."/>
            <person name="Thomas C.G."/>
            <person name="Felde R.L."/>
            <person name="Korf I.F."/>
            <person name="Cutter A.D."/>
            <person name="Schartner C.M."/>
            <person name="Ralston E.J."/>
            <person name="Meyer B.J."/>
            <person name="Haag E.S."/>
        </authorList>
    </citation>
    <scope>NUCLEOTIDE SEQUENCE [LARGE SCALE GENOMIC DNA]</scope>
    <source>
        <strain evidence="3">JU1422</strain>
    </source>
</reference>
<name>A0A2G5VLL0_9PELO</name>
<evidence type="ECO:0000256" key="1">
    <source>
        <dbReference type="SAM" id="MobiDB-lite"/>
    </source>
</evidence>
<protein>
    <submittedName>
        <fullName evidence="2">Uncharacterized protein</fullName>
    </submittedName>
</protein>
<dbReference type="Proteomes" id="UP000230233">
    <property type="component" value="Chromosome I"/>
</dbReference>
<feature type="compositionally biased region" description="Polar residues" evidence="1">
    <location>
        <begin position="47"/>
        <end position="66"/>
    </location>
</feature>
<accession>A0A2G5VLL0</accession>
<dbReference type="STRING" id="1611254.A0A2G5VLL0"/>
<keyword evidence="3" id="KW-1185">Reference proteome</keyword>
<dbReference type="EMBL" id="PDUG01000001">
    <property type="protein sequence ID" value="PIC52679.1"/>
    <property type="molecule type" value="Genomic_DNA"/>
</dbReference>
<organism evidence="2 3">
    <name type="scientific">Caenorhabditis nigoni</name>
    <dbReference type="NCBI Taxonomy" id="1611254"/>
    <lineage>
        <taxon>Eukaryota</taxon>
        <taxon>Metazoa</taxon>
        <taxon>Ecdysozoa</taxon>
        <taxon>Nematoda</taxon>
        <taxon>Chromadorea</taxon>
        <taxon>Rhabditida</taxon>
        <taxon>Rhabditina</taxon>
        <taxon>Rhabditomorpha</taxon>
        <taxon>Rhabditoidea</taxon>
        <taxon>Rhabditidae</taxon>
        <taxon>Peloderinae</taxon>
        <taxon>Caenorhabditis</taxon>
    </lineage>
</organism>
<dbReference type="AlphaFoldDB" id="A0A2G5VLL0"/>
<feature type="region of interest" description="Disordered" evidence="1">
    <location>
        <begin position="1"/>
        <end position="66"/>
    </location>
</feature>
<evidence type="ECO:0000313" key="3">
    <source>
        <dbReference type="Proteomes" id="UP000230233"/>
    </source>
</evidence>
<comment type="caution">
    <text evidence="2">The sequence shown here is derived from an EMBL/GenBank/DDBJ whole genome shotgun (WGS) entry which is preliminary data.</text>
</comment>
<proteinExistence type="predicted"/>